<proteinExistence type="inferred from homology"/>
<evidence type="ECO:0000256" key="1">
    <source>
        <dbReference type="ARBA" id="ARBA00000441"/>
    </source>
</evidence>
<evidence type="ECO:0000256" key="6">
    <source>
        <dbReference type="ARBA" id="ARBA00023239"/>
    </source>
</evidence>
<evidence type="ECO:0000256" key="5">
    <source>
        <dbReference type="ARBA" id="ARBA00023152"/>
    </source>
</evidence>
<protein>
    <recommendedName>
        <fullName evidence="4">fructose-bisphosphate aldolase</fullName>
        <ecNumber evidence="4">4.1.2.13</ecNumber>
    </recommendedName>
</protein>
<dbReference type="EC" id="4.1.2.13" evidence="4"/>
<evidence type="ECO:0000256" key="2">
    <source>
        <dbReference type="ARBA" id="ARBA00004714"/>
    </source>
</evidence>
<keyword evidence="8" id="KW-1185">Reference proteome</keyword>
<comment type="catalytic activity">
    <reaction evidence="1">
        <text>beta-D-fructose 1,6-bisphosphate = D-glyceraldehyde 3-phosphate + dihydroxyacetone phosphate</text>
        <dbReference type="Rhea" id="RHEA:14729"/>
        <dbReference type="ChEBI" id="CHEBI:32966"/>
        <dbReference type="ChEBI" id="CHEBI:57642"/>
        <dbReference type="ChEBI" id="CHEBI:59776"/>
        <dbReference type="EC" id="4.1.2.13"/>
    </reaction>
</comment>
<comment type="similarity">
    <text evidence="3">Belongs to the class I fructose-bisphosphate aldolase family.</text>
</comment>
<sequence length="260" mass="29217">MLGPDQPVAPAAEALNGRWRVVATTDAVEACTPVNIVVMVGRFPKKEGMERRNVFEPRALNELIPNWKQEEDRSGFSLSVGDCVFPSGNLVSSRGGLARDIPSAFAIVCEPYQKDSDVVDLMGDSLMFLILWVTLRKLKCVWLFCVLAGRSRKLVYQADPDDDDFVNESSKLKNFEVKVKENKGKGKEKKVKKVNVIIGSVFPASMSRMWRALYELLFGTPSALQYLSGVILFEETLYQKTAVFFETLNEAFLDWQEVGF</sequence>
<dbReference type="Gene3D" id="3.40.50.720">
    <property type="entry name" value="NAD(P)-binding Rossmann-like Domain"/>
    <property type="match status" value="1"/>
</dbReference>
<reference evidence="7" key="1">
    <citation type="journal article" date="2022" name="Int. J. Mol. Sci.">
        <title>Draft Genome of Tanacetum Coccineum: Genomic Comparison of Closely Related Tanacetum-Family Plants.</title>
        <authorList>
            <person name="Yamashiro T."/>
            <person name="Shiraishi A."/>
            <person name="Nakayama K."/>
            <person name="Satake H."/>
        </authorList>
    </citation>
    <scope>NUCLEOTIDE SEQUENCE</scope>
</reference>
<evidence type="ECO:0000256" key="3">
    <source>
        <dbReference type="ARBA" id="ARBA00010387"/>
    </source>
</evidence>
<dbReference type="EMBL" id="BQNB010014805">
    <property type="protein sequence ID" value="GJT32595.1"/>
    <property type="molecule type" value="Genomic_DNA"/>
</dbReference>
<dbReference type="InterPro" id="IPR000741">
    <property type="entry name" value="FBA_I"/>
</dbReference>
<evidence type="ECO:0000313" key="7">
    <source>
        <dbReference type="EMBL" id="GJT32595.1"/>
    </source>
</evidence>
<reference evidence="7" key="2">
    <citation type="submission" date="2022-01" db="EMBL/GenBank/DDBJ databases">
        <authorList>
            <person name="Yamashiro T."/>
            <person name="Shiraishi A."/>
            <person name="Satake H."/>
            <person name="Nakayama K."/>
        </authorList>
    </citation>
    <scope>NUCLEOTIDE SEQUENCE</scope>
</reference>
<dbReference type="SUPFAM" id="SSF51569">
    <property type="entry name" value="Aldolase"/>
    <property type="match status" value="1"/>
</dbReference>
<dbReference type="Pfam" id="PF00274">
    <property type="entry name" value="Glycolytic"/>
    <property type="match status" value="1"/>
</dbReference>
<comment type="caution">
    <text evidence="7">The sequence shown here is derived from an EMBL/GenBank/DDBJ whole genome shotgun (WGS) entry which is preliminary data.</text>
</comment>
<keyword evidence="5" id="KW-0324">Glycolysis</keyword>
<organism evidence="7 8">
    <name type="scientific">Tanacetum coccineum</name>
    <dbReference type="NCBI Taxonomy" id="301880"/>
    <lineage>
        <taxon>Eukaryota</taxon>
        <taxon>Viridiplantae</taxon>
        <taxon>Streptophyta</taxon>
        <taxon>Embryophyta</taxon>
        <taxon>Tracheophyta</taxon>
        <taxon>Spermatophyta</taxon>
        <taxon>Magnoliopsida</taxon>
        <taxon>eudicotyledons</taxon>
        <taxon>Gunneridae</taxon>
        <taxon>Pentapetalae</taxon>
        <taxon>asterids</taxon>
        <taxon>campanulids</taxon>
        <taxon>Asterales</taxon>
        <taxon>Asteraceae</taxon>
        <taxon>Asteroideae</taxon>
        <taxon>Anthemideae</taxon>
        <taxon>Anthemidinae</taxon>
        <taxon>Tanacetum</taxon>
    </lineage>
</organism>
<keyword evidence="6" id="KW-0456">Lyase</keyword>
<name>A0ABQ5CZS1_9ASTR</name>
<comment type="pathway">
    <text evidence="2">Carbohydrate degradation; glycolysis; D-glyceraldehyde 3-phosphate and glycerone phosphate from D-glucose: step 4/4.</text>
</comment>
<evidence type="ECO:0000256" key="4">
    <source>
        <dbReference type="ARBA" id="ARBA00013068"/>
    </source>
</evidence>
<evidence type="ECO:0000313" key="8">
    <source>
        <dbReference type="Proteomes" id="UP001151760"/>
    </source>
</evidence>
<dbReference type="Proteomes" id="UP001151760">
    <property type="component" value="Unassembled WGS sequence"/>
</dbReference>
<accession>A0ABQ5CZS1</accession>
<dbReference type="Gene3D" id="3.20.20.70">
    <property type="entry name" value="Aldolase class I"/>
    <property type="match status" value="1"/>
</dbReference>
<gene>
    <name evidence="7" type="ORF">Tco_0923014</name>
</gene>
<dbReference type="InterPro" id="IPR013785">
    <property type="entry name" value="Aldolase_TIM"/>
</dbReference>